<accession>A0A174JQD8</accession>
<dbReference type="PANTHER" id="PTHR33238:SF7">
    <property type="entry name" value="IRON-DEPENDENT TRANSCRIPTIONAL REGULATOR"/>
    <property type="match status" value="1"/>
</dbReference>
<dbReference type="Pfam" id="PF01325">
    <property type="entry name" value="Fe_dep_repress"/>
    <property type="match status" value="1"/>
</dbReference>
<dbReference type="EMBL" id="CZAW01000002">
    <property type="protein sequence ID" value="CUP00841.1"/>
    <property type="molecule type" value="Genomic_DNA"/>
</dbReference>
<gene>
    <name evidence="2" type="primary">mntR_1</name>
    <name evidence="2" type="ORF">ERS852523_00229</name>
</gene>
<dbReference type="AlphaFoldDB" id="A0A174JQD8"/>
<dbReference type="InterPro" id="IPR022687">
    <property type="entry name" value="HTH_DTXR"/>
</dbReference>
<reference evidence="2 3" key="1">
    <citation type="submission" date="2015-09" db="EMBL/GenBank/DDBJ databases">
        <authorList>
            <consortium name="Pathogen Informatics"/>
        </authorList>
    </citation>
    <scope>NUCLEOTIDE SEQUENCE [LARGE SCALE GENOMIC DNA]</scope>
    <source>
        <strain evidence="2 3">2789STDY5834911</strain>
    </source>
</reference>
<dbReference type="InterPro" id="IPR036390">
    <property type="entry name" value="WH_DNA-bd_sf"/>
</dbReference>
<dbReference type="PANTHER" id="PTHR33238">
    <property type="entry name" value="IRON (METAL) DEPENDENT REPRESSOR, DTXR FAMILY"/>
    <property type="match status" value="1"/>
</dbReference>
<protein>
    <submittedName>
        <fullName evidence="2">Manganese transport regulator</fullName>
    </submittedName>
</protein>
<dbReference type="Proteomes" id="UP000095712">
    <property type="component" value="Unassembled WGS sequence"/>
</dbReference>
<proteinExistence type="predicted"/>
<evidence type="ECO:0000313" key="2">
    <source>
        <dbReference type="EMBL" id="CUP00841.1"/>
    </source>
</evidence>
<dbReference type="InterPro" id="IPR036388">
    <property type="entry name" value="WH-like_DNA-bd_sf"/>
</dbReference>
<evidence type="ECO:0000313" key="3">
    <source>
        <dbReference type="Proteomes" id="UP000095712"/>
    </source>
</evidence>
<feature type="domain" description="HTH dtxR-type" evidence="1">
    <location>
        <begin position="30"/>
        <end position="91"/>
    </location>
</feature>
<dbReference type="SUPFAM" id="SSF46785">
    <property type="entry name" value="Winged helix' DNA-binding domain"/>
    <property type="match status" value="1"/>
</dbReference>
<name>A0A174JQD8_9FIRM</name>
<dbReference type="GO" id="GO:0003677">
    <property type="term" value="F:DNA binding"/>
    <property type="evidence" value="ECO:0007669"/>
    <property type="project" value="InterPro"/>
</dbReference>
<dbReference type="PROSITE" id="PS50944">
    <property type="entry name" value="HTH_DTXR"/>
    <property type="match status" value="1"/>
</dbReference>
<organism evidence="2 3">
    <name type="scientific">Blautia wexlerae</name>
    <dbReference type="NCBI Taxonomy" id="418240"/>
    <lineage>
        <taxon>Bacteria</taxon>
        <taxon>Bacillati</taxon>
        <taxon>Bacillota</taxon>
        <taxon>Clostridia</taxon>
        <taxon>Lachnospirales</taxon>
        <taxon>Lachnospiraceae</taxon>
        <taxon>Blautia</taxon>
    </lineage>
</organism>
<dbReference type="Gene3D" id="1.10.10.10">
    <property type="entry name" value="Winged helix-like DNA-binding domain superfamily/Winged helix DNA-binding domain"/>
    <property type="match status" value="1"/>
</dbReference>
<dbReference type="InterPro" id="IPR050536">
    <property type="entry name" value="DtxR_MntR_Metal-Reg"/>
</dbReference>
<sequence length="111" mass="12970">MISMIAKMAWIRRQEQENSTCSDSECYEDLHVVGEDYLEAVLLLNRQKGNVRGVDLADFLARSKPTITNMVTRLCECGFLIRDNDKYIHLTEKGKEIAEMIYERHRFLQNV</sequence>
<evidence type="ECO:0000259" key="1">
    <source>
        <dbReference type="PROSITE" id="PS50944"/>
    </source>
</evidence>